<dbReference type="PROSITE" id="PS00211">
    <property type="entry name" value="ABC_TRANSPORTER_1"/>
    <property type="match status" value="1"/>
</dbReference>
<keyword evidence="7" id="KW-0067">ATP-binding</keyword>
<dbReference type="HOGENOM" id="CLU_000604_92_3_12"/>
<dbReference type="PROSITE" id="PS50893">
    <property type="entry name" value="ABC_TRANSPORTER_2"/>
    <property type="match status" value="2"/>
</dbReference>
<dbReference type="CDD" id="cd03216">
    <property type="entry name" value="ABC_Carb_Monos_I"/>
    <property type="match status" value="1"/>
</dbReference>
<dbReference type="RefSeq" id="WP_016525958.1">
    <property type="nucleotide sequence ID" value="NZ_KE332518.1"/>
</dbReference>
<dbReference type="FunFam" id="3.40.50.300:FF:000127">
    <property type="entry name" value="Ribose import ATP-binding protein RbsA"/>
    <property type="match status" value="1"/>
</dbReference>
<dbReference type="InterPro" id="IPR003593">
    <property type="entry name" value="AAA+_ATPase"/>
</dbReference>
<dbReference type="STRING" id="1125699.HMPREF9194_01693"/>
<dbReference type="SMART" id="SM00382">
    <property type="entry name" value="AAA"/>
    <property type="match status" value="2"/>
</dbReference>
<sequence length="511" mass="55794">MEKSKHPLLQMKNISKSFGGVNVLHNVSFSAQKGELHALVGENGAGKSTLMKILMGVHTADTGEILLDGKEIQIKNPAHALSAGISMIHQELNPVFDMNVAENIFLGREPTKYAIPFPRIADKKLMHEKASRILQDMNTGIDSHELMRNLTVAQIQLVEIIKAITFNAGIIIMDEPTSAITSAEADILFKQIDSLKKAGTAIIYISHKMDEIFRLADTITVLRDGKLICSDVASAFDENSLITAMVGREISDIYPKEACEKRNIALSVCNLTVGKKVKNVGFDLYQGEVLGIAGLVGAGRSETVEAVFGMRKRSAGEIRVGSQIADIRSPSDALSHKIALITEDRKLTGLNLKFSVKENISIVSLKKLFKKGIISSRLERKTALDTIKKLKIKTHSENMLTSSLSGGNQQKIVVGKWLLNDPDIIILDEPTRGIDVGAKHDMYVIISELAKEGKAVLVISSELPEIMGISDRIIVMNGGCITGELKRPEFSQEKIMYLAAKKGNVQGSSNE</sequence>
<dbReference type="Proteomes" id="UP000014541">
    <property type="component" value="Unassembled WGS sequence"/>
</dbReference>
<comment type="caution">
    <text evidence="11">The sequence shown here is derived from an EMBL/GenBank/DDBJ whole genome shotgun (WGS) entry which is preliminary data.</text>
</comment>
<dbReference type="PANTHER" id="PTHR43790">
    <property type="entry name" value="CARBOHYDRATE TRANSPORT ATP-BINDING PROTEIN MG119-RELATED"/>
    <property type="match status" value="1"/>
</dbReference>
<evidence type="ECO:0000256" key="2">
    <source>
        <dbReference type="ARBA" id="ARBA00022448"/>
    </source>
</evidence>
<keyword evidence="8" id="KW-1278">Translocase</keyword>
<dbReference type="SUPFAM" id="SSF52540">
    <property type="entry name" value="P-loop containing nucleoside triphosphate hydrolases"/>
    <property type="match status" value="2"/>
</dbReference>
<evidence type="ECO:0000313" key="12">
    <source>
        <dbReference type="Proteomes" id="UP000014541"/>
    </source>
</evidence>
<keyword evidence="6" id="KW-0547">Nucleotide-binding</keyword>
<protein>
    <recommendedName>
        <fullName evidence="10">ABC transporter domain-containing protein</fullName>
    </recommendedName>
</protein>
<dbReference type="GO" id="GO:0005886">
    <property type="term" value="C:plasma membrane"/>
    <property type="evidence" value="ECO:0007669"/>
    <property type="project" value="UniProtKB-SubCell"/>
</dbReference>
<dbReference type="Gene3D" id="3.40.50.300">
    <property type="entry name" value="P-loop containing nucleotide triphosphate hydrolases"/>
    <property type="match status" value="2"/>
</dbReference>
<evidence type="ECO:0000313" key="11">
    <source>
        <dbReference type="EMBL" id="EPF31347.1"/>
    </source>
</evidence>
<evidence type="ECO:0000256" key="5">
    <source>
        <dbReference type="ARBA" id="ARBA00022737"/>
    </source>
</evidence>
<dbReference type="EMBL" id="ATFF01000006">
    <property type="protein sequence ID" value="EPF31347.1"/>
    <property type="molecule type" value="Genomic_DNA"/>
</dbReference>
<evidence type="ECO:0000259" key="10">
    <source>
        <dbReference type="PROSITE" id="PS50893"/>
    </source>
</evidence>
<dbReference type="AlphaFoldDB" id="S3KGI2"/>
<keyword evidence="5" id="KW-0677">Repeat</keyword>
<name>S3KGI2_TREMA</name>
<dbReference type="CDD" id="cd03215">
    <property type="entry name" value="ABC_Carb_Monos_II"/>
    <property type="match status" value="1"/>
</dbReference>
<feature type="domain" description="ABC transporter" evidence="10">
    <location>
        <begin position="9"/>
        <end position="249"/>
    </location>
</feature>
<organism evidence="11 12">
    <name type="scientific">Treponema maltophilum ATCC 51939</name>
    <dbReference type="NCBI Taxonomy" id="1125699"/>
    <lineage>
        <taxon>Bacteria</taxon>
        <taxon>Pseudomonadati</taxon>
        <taxon>Spirochaetota</taxon>
        <taxon>Spirochaetia</taxon>
        <taxon>Spirochaetales</taxon>
        <taxon>Treponemataceae</taxon>
        <taxon>Treponema</taxon>
    </lineage>
</organism>
<evidence type="ECO:0000256" key="6">
    <source>
        <dbReference type="ARBA" id="ARBA00022741"/>
    </source>
</evidence>
<evidence type="ECO:0000256" key="3">
    <source>
        <dbReference type="ARBA" id="ARBA00022475"/>
    </source>
</evidence>
<evidence type="ECO:0000256" key="4">
    <source>
        <dbReference type="ARBA" id="ARBA00022597"/>
    </source>
</evidence>
<feature type="domain" description="ABC transporter" evidence="10">
    <location>
        <begin position="259"/>
        <end position="503"/>
    </location>
</feature>
<evidence type="ECO:0000256" key="9">
    <source>
        <dbReference type="ARBA" id="ARBA00023136"/>
    </source>
</evidence>
<comment type="subcellular location">
    <subcellularLocation>
        <location evidence="1">Cell membrane</location>
        <topology evidence="1">Peripheral membrane protein</topology>
    </subcellularLocation>
</comment>
<evidence type="ECO:0000256" key="8">
    <source>
        <dbReference type="ARBA" id="ARBA00022967"/>
    </source>
</evidence>
<dbReference type="Pfam" id="PF00005">
    <property type="entry name" value="ABC_tran"/>
    <property type="match status" value="2"/>
</dbReference>
<evidence type="ECO:0000256" key="1">
    <source>
        <dbReference type="ARBA" id="ARBA00004202"/>
    </source>
</evidence>
<dbReference type="InterPro" id="IPR003439">
    <property type="entry name" value="ABC_transporter-like_ATP-bd"/>
</dbReference>
<dbReference type="InterPro" id="IPR050107">
    <property type="entry name" value="ABC_carbohydrate_import_ATPase"/>
</dbReference>
<evidence type="ECO:0000256" key="7">
    <source>
        <dbReference type="ARBA" id="ARBA00022840"/>
    </source>
</evidence>
<dbReference type="GO" id="GO:0016887">
    <property type="term" value="F:ATP hydrolysis activity"/>
    <property type="evidence" value="ECO:0007669"/>
    <property type="project" value="InterPro"/>
</dbReference>
<reference evidence="11 12" key="1">
    <citation type="submission" date="2013-04" db="EMBL/GenBank/DDBJ databases">
        <title>The Genome Sequence of Treponema maltophilum ATCC 51939.</title>
        <authorList>
            <consortium name="The Broad Institute Genomics Platform"/>
            <person name="Earl A."/>
            <person name="Ward D."/>
            <person name="Feldgarden M."/>
            <person name="Gevers D."/>
            <person name="Leonetti C."/>
            <person name="Blanton J.M."/>
            <person name="Dewhirst F.E."/>
            <person name="Izard J."/>
            <person name="Walker B."/>
            <person name="Young S."/>
            <person name="Zeng Q."/>
            <person name="Gargeya S."/>
            <person name="Fitzgerald M."/>
            <person name="Haas B."/>
            <person name="Abouelleil A."/>
            <person name="Allen A.W."/>
            <person name="Alvarado L."/>
            <person name="Arachchi H.M."/>
            <person name="Berlin A.M."/>
            <person name="Chapman S.B."/>
            <person name="Gainer-Dewar J."/>
            <person name="Goldberg J."/>
            <person name="Griggs A."/>
            <person name="Gujja S."/>
            <person name="Hansen M."/>
            <person name="Howarth C."/>
            <person name="Imamovic A."/>
            <person name="Ireland A."/>
            <person name="Larimer J."/>
            <person name="McCowan C."/>
            <person name="Murphy C."/>
            <person name="Pearson M."/>
            <person name="Poon T.W."/>
            <person name="Priest M."/>
            <person name="Roberts A."/>
            <person name="Saif S."/>
            <person name="Shea T."/>
            <person name="Sisk P."/>
            <person name="Sykes S."/>
            <person name="Wortman J."/>
            <person name="Nusbaum C."/>
            <person name="Birren B."/>
        </authorList>
    </citation>
    <scope>NUCLEOTIDE SEQUENCE [LARGE SCALE GENOMIC DNA]</scope>
    <source>
        <strain evidence="11 12">ATCC 51939</strain>
    </source>
</reference>
<dbReference type="eggNOG" id="COG1129">
    <property type="taxonomic scope" value="Bacteria"/>
</dbReference>
<gene>
    <name evidence="11" type="ORF">HMPREF9194_01693</name>
</gene>
<keyword evidence="12" id="KW-1185">Reference proteome</keyword>
<accession>S3KGI2</accession>
<dbReference type="InterPro" id="IPR017871">
    <property type="entry name" value="ABC_transporter-like_CS"/>
</dbReference>
<dbReference type="InterPro" id="IPR027417">
    <property type="entry name" value="P-loop_NTPase"/>
</dbReference>
<keyword evidence="3" id="KW-1003">Cell membrane</keyword>
<dbReference type="GO" id="GO:0005524">
    <property type="term" value="F:ATP binding"/>
    <property type="evidence" value="ECO:0007669"/>
    <property type="project" value="UniProtKB-KW"/>
</dbReference>
<dbReference type="PATRIC" id="fig|1125699.3.peg.1708"/>
<dbReference type="PANTHER" id="PTHR43790:SF3">
    <property type="entry name" value="D-ALLOSE IMPORT ATP-BINDING PROTEIN ALSA-RELATED"/>
    <property type="match status" value="1"/>
</dbReference>
<keyword evidence="4" id="KW-0762">Sugar transport</keyword>
<dbReference type="OrthoDB" id="304830at2"/>
<proteinExistence type="predicted"/>
<keyword evidence="9" id="KW-0472">Membrane</keyword>
<keyword evidence="2" id="KW-0813">Transport</keyword>